<accession>A0A381XGP4</accession>
<proteinExistence type="predicted"/>
<protein>
    <submittedName>
        <fullName evidence="1">Uncharacterized protein</fullName>
    </submittedName>
</protein>
<dbReference type="PROSITE" id="PS51257">
    <property type="entry name" value="PROKAR_LIPOPROTEIN"/>
    <property type="match status" value="1"/>
</dbReference>
<reference evidence="1" key="1">
    <citation type="submission" date="2018-05" db="EMBL/GenBank/DDBJ databases">
        <authorList>
            <person name="Lanie J.A."/>
            <person name="Ng W.-L."/>
            <person name="Kazmierczak K.M."/>
            <person name="Andrzejewski T.M."/>
            <person name="Davidsen T.M."/>
            <person name="Wayne K.J."/>
            <person name="Tettelin H."/>
            <person name="Glass J.I."/>
            <person name="Rusch D."/>
            <person name="Podicherti R."/>
            <person name="Tsui H.-C.T."/>
            <person name="Winkler M.E."/>
        </authorList>
    </citation>
    <scope>NUCLEOTIDE SEQUENCE</scope>
</reference>
<organism evidence="1">
    <name type="scientific">marine metagenome</name>
    <dbReference type="NCBI Taxonomy" id="408172"/>
    <lineage>
        <taxon>unclassified sequences</taxon>
        <taxon>metagenomes</taxon>
        <taxon>ecological metagenomes</taxon>
    </lineage>
</organism>
<dbReference type="AlphaFoldDB" id="A0A381XGP4"/>
<sequence>MKSIKIYVILFIIFFISAGCVQQEIEADSFNKLLSHRNMGLAY</sequence>
<name>A0A381XGP4_9ZZZZ</name>
<evidence type="ECO:0000313" key="1">
    <source>
        <dbReference type="EMBL" id="SVA63641.1"/>
    </source>
</evidence>
<dbReference type="EMBL" id="UINC01015036">
    <property type="protein sequence ID" value="SVA63641.1"/>
    <property type="molecule type" value="Genomic_DNA"/>
</dbReference>
<gene>
    <name evidence="1" type="ORF">METZ01_LOCUS116495</name>
</gene>
<feature type="non-terminal residue" evidence="1">
    <location>
        <position position="43"/>
    </location>
</feature>